<sequence>MENRYTYKQRKRLELYFRCLSGSCIFGTLQNYYVTYEFGLVERLVRKSVLRGSLKHCDITNAEDLKRKISWLMADGSYSEYKSKHMRLQALSKTARQRYLEVLKEENNEENYAQWDVVAKCLYQIPSGDVRAYGLAWAIMLTRIGLVKRYLSKEEAWSIKLETAAILQKTYKSWEDFYLAYLCGYYFYANKPGIKQYVDVSGLYTLWANGTLLHRKIHWNQPLQP</sequence>
<name>A0A7X2Z059_9BACL</name>
<dbReference type="EMBL" id="WNZW01000001">
    <property type="protein sequence ID" value="MUG44299.1"/>
    <property type="molecule type" value="Genomic_DNA"/>
</dbReference>
<reference evidence="2 3" key="1">
    <citation type="submission" date="2019-11" db="EMBL/GenBank/DDBJ databases">
        <title>Draft genome sequences of five Paenibacillus species of dairy origin.</title>
        <authorList>
            <person name="Olajide A.M."/>
            <person name="Chen S."/>
            <person name="Lapointe G."/>
        </authorList>
    </citation>
    <scope>NUCLEOTIDE SEQUENCE [LARGE SCALE GENOMIC DNA]</scope>
    <source>
        <strain evidence="2 3">12CR55</strain>
    </source>
</reference>
<feature type="domain" description="DUF1266" evidence="1">
    <location>
        <begin position="58"/>
        <end position="195"/>
    </location>
</feature>
<dbReference type="InterPro" id="IPR009677">
    <property type="entry name" value="DUF1266"/>
</dbReference>
<organism evidence="2 3">
    <name type="scientific">Paenibacillus woosongensis</name>
    <dbReference type="NCBI Taxonomy" id="307580"/>
    <lineage>
        <taxon>Bacteria</taxon>
        <taxon>Bacillati</taxon>
        <taxon>Bacillota</taxon>
        <taxon>Bacilli</taxon>
        <taxon>Bacillales</taxon>
        <taxon>Paenibacillaceae</taxon>
        <taxon>Paenibacillus</taxon>
    </lineage>
</organism>
<dbReference type="RefSeq" id="WP_155609695.1">
    <property type="nucleotide sequence ID" value="NZ_WNZW01000001.1"/>
</dbReference>
<dbReference type="OrthoDB" id="2614428at2"/>
<dbReference type="Proteomes" id="UP000447876">
    <property type="component" value="Unassembled WGS sequence"/>
</dbReference>
<proteinExistence type="predicted"/>
<dbReference type="Pfam" id="PF06889">
    <property type="entry name" value="DUF1266"/>
    <property type="match status" value="1"/>
</dbReference>
<comment type="caution">
    <text evidence="2">The sequence shown here is derived from an EMBL/GenBank/DDBJ whole genome shotgun (WGS) entry which is preliminary data.</text>
</comment>
<gene>
    <name evidence="2" type="ORF">GNP95_04715</name>
</gene>
<evidence type="ECO:0000313" key="2">
    <source>
        <dbReference type="EMBL" id="MUG44299.1"/>
    </source>
</evidence>
<accession>A0A7X2Z059</accession>
<evidence type="ECO:0000259" key="1">
    <source>
        <dbReference type="Pfam" id="PF06889"/>
    </source>
</evidence>
<evidence type="ECO:0000313" key="3">
    <source>
        <dbReference type="Proteomes" id="UP000447876"/>
    </source>
</evidence>
<protein>
    <submittedName>
        <fullName evidence="2">DUF1266 domain-containing protein</fullName>
    </submittedName>
</protein>
<dbReference type="AlphaFoldDB" id="A0A7X2Z059"/>